<dbReference type="AlphaFoldDB" id="A0A1T5D6Q3"/>
<feature type="coiled-coil region" evidence="1">
    <location>
        <begin position="115"/>
        <end position="142"/>
    </location>
</feature>
<evidence type="ECO:0000313" key="3">
    <source>
        <dbReference type="Proteomes" id="UP000190150"/>
    </source>
</evidence>
<evidence type="ECO:0000256" key="1">
    <source>
        <dbReference type="SAM" id="Coils"/>
    </source>
</evidence>
<gene>
    <name evidence="2" type="ORF">SAMN05660841_01788</name>
</gene>
<name>A0A1T5D6Q3_9SPHI</name>
<evidence type="ECO:0008006" key="4">
    <source>
        <dbReference type="Google" id="ProtNLM"/>
    </source>
</evidence>
<proteinExistence type="predicted"/>
<dbReference type="OrthoDB" id="796548at2"/>
<protein>
    <recommendedName>
        <fullName evidence="4">Bacteriophage CI repressor helix-turn-helix domain-containing protein</fullName>
    </recommendedName>
</protein>
<organism evidence="2 3">
    <name type="scientific">Sphingobacterium nematocida</name>
    <dbReference type="NCBI Taxonomy" id="1513896"/>
    <lineage>
        <taxon>Bacteria</taxon>
        <taxon>Pseudomonadati</taxon>
        <taxon>Bacteroidota</taxon>
        <taxon>Sphingobacteriia</taxon>
        <taxon>Sphingobacteriales</taxon>
        <taxon>Sphingobacteriaceae</taxon>
        <taxon>Sphingobacterium</taxon>
    </lineage>
</organism>
<dbReference type="Proteomes" id="UP000190150">
    <property type="component" value="Unassembled WGS sequence"/>
</dbReference>
<dbReference type="STRING" id="1513896.SAMN05660841_01788"/>
<keyword evidence="3" id="KW-1185">Reference proteome</keyword>
<evidence type="ECO:0000313" key="2">
    <source>
        <dbReference type="EMBL" id="SKB67422.1"/>
    </source>
</evidence>
<keyword evidence="1" id="KW-0175">Coiled coil</keyword>
<dbReference type="EMBL" id="FUZF01000006">
    <property type="protein sequence ID" value="SKB67422.1"/>
    <property type="molecule type" value="Genomic_DNA"/>
</dbReference>
<sequence>MKEKIIYNIKDRVVQIAQEKGINKLDFFNELGLSYGNFKGVQKQSALSSDALAMILSVHKDISPSWLIVGEGEMFRDTSSIEERAETYLNAELEGVSNAVIHSMQRVISSQEVTIKSQEKTIFSLEKQLALLEREISLLRKD</sequence>
<dbReference type="RefSeq" id="WP_079642744.1">
    <property type="nucleotide sequence ID" value="NZ_FUZF01000006.1"/>
</dbReference>
<reference evidence="3" key="1">
    <citation type="submission" date="2017-02" db="EMBL/GenBank/DDBJ databases">
        <authorList>
            <person name="Varghese N."/>
            <person name="Submissions S."/>
        </authorList>
    </citation>
    <scope>NUCLEOTIDE SEQUENCE [LARGE SCALE GENOMIC DNA]</scope>
    <source>
        <strain evidence="3">DSM 24091</strain>
    </source>
</reference>
<accession>A0A1T5D6Q3</accession>